<feature type="signal peptide" evidence="6">
    <location>
        <begin position="1"/>
        <end position="20"/>
    </location>
</feature>
<dbReference type="EMBL" id="FNYK01000041">
    <property type="protein sequence ID" value="SEI98296.1"/>
    <property type="molecule type" value="Genomic_DNA"/>
</dbReference>
<evidence type="ECO:0000313" key="7">
    <source>
        <dbReference type="EMBL" id="SEI98296.1"/>
    </source>
</evidence>
<sequence length="422" mass="47862">MRLKKVMRVLLTLTMVLSIAGCQNSSSKKTTIEIISYKQEAATYFDKVAKEFNATHTDIKLKISSPNDAVTVMKTRFIREDYPDIIGIGGDATFSEFVDAGILADISDFGDIKLIKKAYIDMLDQLEYVPTKGIYGLPYVANASGILYNKDIFEEHGYKVPDTWNELMALCEQMKNDGLLPFYFGYKDTWTTMAPWNSLAVSLAPANTTQNVNAGKTTFTKEYDETAQKIKTLLKYGEKEVAAYGYNDACTAFAKGQSAMYTIGSYAIPQILSSNPKMHIGSFVMPANNDKNKNYLNSGIDLMFGVTKACKNKKAAYTVLEYLLEKKNLQKYINAQMSLPCRTGDFNLPKQFDDMRPWIESGKMIDYQDHHYPSTMGCDAIVQSYLLKGDKKAFLAKWDKDWKRYNRDIIRKVQEYNKTHQS</sequence>
<keyword evidence="2 6" id="KW-0732">Signal</keyword>
<dbReference type="Gene3D" id="3.40.190.10">
    <property type="entry name" value="Periplasmic binding protein-like II"/>
    <property type="match status" value="2"/>
</dbReference>
<name>A0A1H6V334_9FIRM</name>
<dbReference type="SUPFAM" id="SSF53850">
    <property type="entry name" value="Periplasmic binding protein-like II"/>
    <property type="match status" value="1"/>
</dbReference>
<keyword evidence="8" id="KW-1185">Reference proteome</keyword>
<keyword evidence="3" id="KW-0472">Membrane</keyword>
<dbReference type="InterPro" id="IPR050490">
    <property type="entry name" value="Bact_solute-bd_prot1"/>
</dbReference>
<feature type="chain" id="PRO_5038729349" evidence="6">
    <location>
        <begin position="21"/>
        <end position="422"/>
    </location>
</feature>
<evidence type="ECO:0000256" key="1">
    <source>
        <dbReference type="ARBA" id="ARBA00022475"/>
    </source>
</evidence>
<evidence type="ECO:0000313" key="8">
    <source>
        <dbReference type="Proteomes" id="UP000183028"/>
    </source>
</evidence>
<keyword evidence="4" id="KW-0564">Palmitate</keyword>
<dbReference type="RefSeq" id="WP_074732384.1">
    <property type="nucleotide sequence ID" value="NZ_CACVTN010000031.1"/>
</dbReference>
<reference evidence="8" key="1">
    <citation type="submission" date="2016-10" db="EMBL/GenBank/DDBJ databases">
        <authorList>
            <person name="Varghese N."/>
        </authorList>
    </citation>
    <scope>NUCLEOTIDE SEQUENCE [LARGE SCALE GENOMIC DNA]</scope>
    <source>
        <strain evidence="8">DSM 20406</strain>
    </source>
</reference>
<evidence type="ECO:0000256" key="6">
    <source>
        <dbReference type="SAM" id="SignalP"/>
    </source>
</evidence>
<gene>
    <name evidence="7" type="ORF">SAMN04487834_104117</name>
</gene>
<dbReference type="PANTHER" id="PTHR43649:SF33">
    <property type="entry name" value="POLYGALACTURONAN_RHAMNOGALACTURONAN-BINDING PROTEIN YTCQ"/>
    <property type="match status" value="1"/>
</dbReference>
<protein>
    <submittedName>
        <fullName evidence="7">Carbohydrate ABC transporter substrate-binding protein, CUT1 family (TC 3.A.1.1.-)</fullName>
    </submittedName>
</protein>
<evidence type="ECO:0000256" key="3">
    <source>
        <dbReference type="ARBA" id="ARBA00023136"/>
    </source>
</evidence>
<accession>A0A1H6V334</accession>
<dbReference type="Proteomes" id="UP000183028">
    <property type="component" value="Unassembled WGS sequence"/>
</dbReference>
<keyword evidence="5" id="KW-0449">Lipoprotein</keyword>
<proteinExistence type="predicted"/>
<dbReference type="STRING" id="322505.SAMN04487836_1327"/>
<dbReference type="PROSITE" id="PS51257">
    <property type="entry name" value="PROKAR_LIPOPROTEIN"/>
    <property type="match status" value="1"/>
</dbReference>
<keyword evidence="1" id="KW-1003">Cell membrane</keyword>
<organism evidence="7 8">
    <name type="scientific">Sharpea azabuensis</name>
    <dbReference type="NCBI Taxonomy" id="322505"/>
    <lineage>
        <taxon>Bacteria</taxon>
        <taxon>Bacillati</taxon>
        <taxon>Bacillota</taxon>
        <taxon>Erysipelotrichia</taxon>
        <taxon>Erysipelotrichales</taxon>
        <taxon>Coprobacillaceae</taxon>
        <taxon>Sharpea</taxon>
    </lineage>
</organism>
<dbReference type="eggNOG" id="COG1653">
    <property type="taxonomic scope" value="Bacteria"/>
</dbReference>
<evidence type="ECO:0000256" key="2">
    <source>
        <dbReference type="ARBA" id="ARBA00022729"/>
    </source>
</evidence>
<evidence type="ECO:0000256" key="5">
    <source>
        <dbReference type="ARBA" id="ARBA00023288"/>
    </source>
</evidence>
<dbReference type="Pfam" id="PF01547">
    <property type="entry name" value="SBP_bac_1"/>
    <property type="match status" value="1"/>
</dbReference>
<dbReference type="PANTHER" id="PTHR43649">
    <property type="entry name" value="ARABINOSE-BINDING PROTEIN-RELATED"/>
    <property type="match status" value="1"/>
</dbReference>
<dbReference type="InterPro" id="IPR006059">
    <property type="entry name" value="SBP"/>
</dbReference>
<dbReference type="OrthoDB" id="9763054at2"/>
<dbReference type="AlphaFoldDB" id="A0A1H6V334"/>
<evidence type="ECO:0000256" key="4">
    <source>
        <dbReference type="ARBA" id="ARBA00023139"/>
    </source>
</evidence>